<evidence type="ECO:0000313" key="1">
    <source>
        <dbReference type="EMBL" id="KAK4827223.1"/>
    </source>
</evidence>
<accession>A0AAN7SGC1</accession>
<reference evidence="1 2" key="1">
    <citation type="journal article" date="2023" name="J. Hered.">
        <title>Chromosome-level genome of the wood stork (Mycteria americana) provides insight into avian chromosome evolution.</title>
        <authorList>
            <person name="Flamio R. Jr."/>
            <person name="Ramstad K.M."/>
        </authorList>
    </citation>
    <scope>NUCLEOTIDE SEQUENCE [LARGE SCALE GENOMIC DNA]</scope>
    <source>
        <strain evidence="1">JAX WOST 10</strain>
    </source>
</reference>
<name>A0AAN7SGC1_MYCAM</name>
<dbReference type="EMBL" id="JAUNZN010000002">
    <property type="protein sequence ID" value="KAK4827223.1"/>
    <property type="molecule type" value="Genomic_DNA"/>
</dbReference>
<sequence>MGNQLLLGAQQLQRGAQVSDNGGNVPGLLETGYGCQRNRQAPKLRQRLINPERQLCAAEEAGMAEEGEARLLLGLVSQLTTLTEAGNNREQESSIQGQVQSTYKAARALTQDGSRAGPRGQEQQLQQEGFDLVLAQKEADKSFSGVTELPLDGDELSVTKDSFFGLVEEETLSSASDGGEDAPGLGKRQNLQDRLPLLGDSQSCMLPCRWRLWMLWKMRTLKSPSPPCLVNEFKEETCQEQVMEMKGGSKQLKKGKCCNSLQMMLQGQKVSLSLVPGKIMEQVLLEGISDNLREEKVTGNSQHGFTKGKSCLSNLVVFCDKMTRLVDKGRIAPRIIISKVYGAQQMAKTHTIMASDFAIFLSRCSFDPVLERKETETSLLRAVGLVSVAGGQLAVAAGLHDLTNDETLSSASDGGEDAPGLGKRQNLQDRLPLFGGSQSCVLPCRWRLWMLWKMCTLNWTAGSKISVAQQSNYKLEEDIIYTEEGIKTLYKEIWTSRVPEYYKPCPLMQPVLFDWSHLIMGATAHSCASKIMKFVILPQISAYFFGAMAYGLRAQ</sequence>
<evidence type="ECO:0000313" key="2">
    <source>
        <dbReference type="Proteomes" id="UP001333110"/>
    </source>
</evidence>
<gene>
    <name evidence="1" type="ORF">QYF61_015393</name>
</gene>
<organism evidence="1 2">
    <name type="scientific">Mycteria americana</name>
    <name type="common">Wood stork</name>
    <dbReference type="NCBI Taxonomy" id="33587"/>
    <lineage>
        <taxon>Eukaryota</taxon>
        <taxon>Metazoa</taxon>
        <taxon>Chordata</taxon>
        <taxon>Craniata</taxon>
        <taxon>Vertebrata</taxon>
        <taxon>Euteleostomi</taxon>
        <taxon>Archelosauria</taxon>
        <taxon>Archosauria</taxon>
        <taxon>Dinosauria</taxon>
        <taxon>Saurischia</taxon>
        <taxon>Theropoda</taxon>
        <taxon>Coelurosauria</taxon>
        <taxon>Aves</taxon>
        <taxon>Neognathae</taxon>
        <taxon>Neoaves</taxon>
        <taxon>Aequornithes</taxon>
        <taxon>Ciconiiformes</taxon>
        <taxon>Ciconiidae</taxon>
        <taxon>Mycteria</taxon>
    </lineage>
</organism>
<feature type="non-terminal residue" evidence="1">
    <location>
        <position position="555"/>
    </location>
</feature>
<protein>
    <submittedName>
        <fullName evidence="1">Uncharacterized protein</fullName>
    </submittedName>
</protein>
<comment type="caution">
    <text evidence="1">The sequence shown here is derived from an EMBL/GenBank/DDBJ whole genome shotgun (WGS) entry which is preliminary data.</text>
</comment>
<keyword evidence="2" id="KW-1185">Reference proteome</keyword>
<dbReference type="AlphaFoldDB" id="A0AAN7SGC1"/>
<dbReference type="Proteomes" id="UP001333110">
    <property type="component" value="Unassembled WGS sequence"/>
</dbReference>
<proteinExistence type="predicted"/>